<name>A0ABR7GIF3_9FIRM</name>
<dbReference type="RefSeq" id="WP_118281976.1">
    <property type="nucleotide sequence ID" value="NZ_JACOPG010000004.1"/>
</dbReference>
<dbReference type="InterPro" id="IPR004375">
    <property type="entry name" value="NanQ/TabA/YiaL"/>
</dbReference>
<dbReference type="Proteomes" id="UP000643810">
    <property type="component" value="Unassembled WGS sequence"/>
</dbReference>
<dbReference type="Pfam" id="PF04074">
    <property type="entry name" value="DUF386"/>
    <property type="match status" value="1"/>
</dbReference>
<comment type="caution">
    <text evidence="1">The sequence shown here is derived from an EMBL/GenBank/DDBJ whole genome shotgun (WGS) entry which is preliminary data.</text>
</comment>
<dbReference type="PANTHER" id="PTHR34986:SF1">
    <property type="entry name" value="PROTEIN YIAL"/>
    <property type="match status" value="1"/>
</dbReference>
<organism evidence="1 2">
    <name type="scientific">Roseburia lenta</name>
    <dbReference type="NCBI Taxonomy" id="2763061"/>
    <lineage>
        <taxon>Bacteria</taxon>
        <taxon>Bacillati</taxon>
        <taxon>Bacillota</taxon>
        <taxon>Clostridia</taxon>
        <taxon>Lachnospirales</taxon>
        <taxon>Lachnospiraceae</taxon>
        <taxon>Roseburia</taxon>
    </lineage>
</organism>
<evidence type="ECO:0000313" key="1">
    <source>
        <dbReference type="EMBL" id="MBC5687086.1"/>
    </source>
</evidence>
<dbReference type="Gene3D" id="2.60.120.370">
    <property type="entry name" value="YhcH/YjgK/YiaL"/>
    <property type="match status" value="1"/>
</dbReference>
<accession>A0ABR7GIF3</accession>
<proteinExistence type="predicted"/>
<dbReference type="NCBIfam" id="TIGR00022">
    <property type="entry name" value="YhcH/YjgK/YiaL family protein"/>
    <property type="match status" value="1"/>
</dbReference>
<dbReference type="SUPFAM" id="SSF51197">
    <property type="entry name" value="Clavaminate synthase-like"/>
    <property type="match status" value="1"/>
</dbReference>
<dbReference type="PANTHER" id="PTHR34986">
    <property type="entry name" value="EVOLVED BETA-GALACTOSIDASE SUBUNIT BETA"/>
    <property type="match status" value="1"/>
</dbReference>
<dbReference type="InterPro" id="IPR037012">
    <property type="entry name" value="NanQ/TabA/YiaL_sf"/>
</dbReference>
<evidence type="ECO:0000313" key="2">
    <source>
        <dbReference type="Proteomes" id="UP000643810"/>
    </source>
</evidence>
<dbReference type="EMBL" id="JACOPG010000004">
    <property type="protein sequence ID" value="MBC5687086.1"/>
    <property type="molecule type" value="Genomic_DNA"/>
</dbReference>
<keyword evidence="2" id="KW-1185">Reference proteome</keyword>
<sequence>MTLEEAVAYLKEEDLATMAVGTYEVDGDFYFMIQEYETKEAADCRLETHKNYTDIQWIISGEEAIDTVNVAGLTVEEAYDADRDVAFWQEPAEMCHMVLSSGSYAILPPSIAHKPGMRAGSQASPVKKCVGKVRVH</sequence>
<reference evidence="1 2" key="1">
    <citation type="submission" date="2020-08" db="EMBL/GenBank/DDBJ databases">
        <title>Genome public.</title>
        <authorList>
            <person name="Liu C."/>
            <person name="Sun Q."/>
        </authorList>
    </citation>
    <scope>NUCLEOTIDE SEQUENCE [LARGE SCALE GENOMIC DNA]</scope>
    <source>
        <strain evidence="1 2">NSJ-9</strain>
    </source>
</reference>
<protein>
    <submittedName>
        <fullName evidence="1">YhcH/YjgK/YiaL family protein</fullName>
    </submittedName>
</protein>
<gene>
    <name evidence="1" type="ORF">H8R94_10800</name>
</gene>